<feature type="transmembrane region" description="Helical" evidence="8">
    <location>
        <begin position="186"/>
        <end position="207"/>
    </location>
</feature>
<sequence>MNMQSSIETKYGTTSIPRKSETDRRSAWSQILAVLVNNIMLVSNGMVAGFPIILIPKLSQEHFGASSNITEDQMSWMGSISFTCSLIGCLVSGFITQPIGRTRSVQVVAPLLFLAWIIFPFANEVWHIYLALCLCGFACSLVEAPILAYKSEVCQPYLRGMLSATSTLSAVTGTLIQIVLGASCHWRTAALISSSFPALTCVLLFYIPESPHWLVMHNKEDAAHVSLAWLRGWTTLENVQDEFEAICCSCSTDIQKSVNDSRGNAIEPKPRSKLAAYTKKGFLWPLGLMEFIFFLSHFTGNTTLQTYAVSLFETMRAPMDDFHATVVLGVAEVVGCLISLFFVRAYGKRIMTFVSLSGIGICNVVIATYAYRIGVKYLELDDGTVNSPSSHYHWIPSCLLILLAFIGHCGIRVLPWVLLGEVFPHETRAVGCGLGSASYNLMIFLANKLFINMVNGFTMVGVYVFYAVISFVGLVYLYVALPETEGKNLEDVINHFSEVAMLDNNIQRRDSNKAHYSNVC</sequence>
<dbReference type="AlphaFoldDB" id="A0A1Y1NCS6"/>
<reference evidence="11 12" key="2">
    <citation type="journal article" date="2018" name="Elife">
        <title>Firefly genomes illuminate parallel origins of bioluminescence in beetles.</title>
        <authorList>
            <person name="Fallon T.R."/>
            <person name="Lower S.E."/>
            <person name="Chang C.H."/>
            <person name="Bessho-Uehara M."/>
            <person name="Martin G.J."/>
            <person name="Bewick A.J."/>
            <person name="Behringer M."/>
            <person name="Debat H.J."/>
            <person name="Wong I."/>
            <person name="Day J.C."/>
            <person name="Suvorov A."/>
            <person name="Silva C.J."/>
            <person name="Stanger-Hall K.F."/>
            <person name="Hall D.W."/>
            <person name="Schmitz R.J."/>
            <person name="Nelson D.R."/>
            <person name="Lewis S.M."/>
            <person name="Shigenobu S."/>
            <person name="Bybee S.M."/>
            <person name="Larracuente A.M."/>
            <person name="Oba Y."/>
            <person name="Weng J.K."/>
        </authorList>
    </citation>
    <scope>NUCLEOTIDE SEQUENCE [LARGE SCALE GENOMIC DNA]</scope>
    <source>
        <strain evidence="11">1611_PpyrPB1</strain>
        <tissue evidence="11">Whole body</tissue>
    </source>
</reference>
<feature type="transmembrane region" description="Helical" evidence="8">
    <location>
        <begin position="128"/>
        <end position="149"/>
    </location>
</feature>
<dbReference type="InterPro" id="IPR020846">
    <property type="entry name" value="MFS_dom"/>
</dbReference>
<keyword evidence="6 8" id="KW-1133">Transmembrane helix</keyword>
<dbReference type="InterPro" id="IPR050549">
    <property type="entry name" value="MFS_Trehalose_Transporter"/>
</dbReference>
<dbReference type="FunFam" id="1.20.1250.20:FF:000218">
    <property type="entry name" value="facilitated trehalose transporter Tret1"/>
    <property type="match status" value="1"/>
</dbReference>
<feature type="transmembrane region" description="Helical" evidence="8">
    <location>
        <begin position="457"/>
        <end position="479"/>
    </location>
</feature>
<feature type="transmembrane region" description="Helical" evidence="8">
    <location>
        <begin position="391"/>
        <end position="418"/>
    </location>
</feature>
<dbReference type="PROSITE" id="PS50850">
    <property type="entry name" value="MFS"/>
    <property type="match status" value="1"/>
</dbReference>
<reference evidence="11" key="3">
    <citation type="submission" date="2019-08" db="EMBL/GenBank/DDBJ databases">
        <authorList>
            <consortium name="Photinus pyralis genome working group"/>
            <person name="Fallon T.R."/>
            <person name="Sander Lower S.E."/>
            <person name="Weng J.-K."/>
        </authorList>
    </citation>
    <scope>NUCLEOTIDE SEQUENCE</scope>
    <source>
        <strain evidence="11">1611_PpyrPB1</strain>
        <tissue evidence="11">Whole body</tissue>
    </source>
</reference>
<evidence type="ECO:0000256" key="6">
    <source>
        <dbReference type="ARBA" id="ARBA00022989"/>
    </source>
</evidence>
<dbReference type="InterPro" id="IPR005828">
    <property type="entry name" value="MFS_sugar_transport-like"/>
</dbReference>
<dbReference type="EMBL" id="GEZM01006599">
    <property type="protein sequence ID" value="JAV95693.1"/>
    <property type="molecule type" value="Transcribed_RNA"/>
</dbReference>
<dbReference type="InterPro" id="IPR036259">
    <property type="entry name" value="MFS_trans_sf"/>
</dbReference>
<organism evidence="10">
    <name type="scientific">Photinus pyralis</name>
    <name type="common">Common eastern firefly</name>
    <name type="synonym">Lampyris pyralis</name>
    <dbReference type="NCBI Taxonomy" id="7054"/>
    <lineage>
        <taxon>Eukaryota</taxon>
        <taxon>Metazoa</taxon>
        <taxon>Ecdysozoa</taxon>
        <taxon>Arthropoda</taxon>
        <taxon>Hexapoda</taxon>
        <taxon>Insecta</taxon>
        <taxon>Pterygota</taxon>
        <taxon>Neoptera</taxon>
        <taxon>Endopterygota</taxon>
        <taxon>Coleoptera</taxon>
        <taxon>Polyphaga</taxon>
        <taxon>Elateriformia</taxon>
        <taxon>Elateroidea</taxon>
        <taxon>Lampyridae</taxon>
        <taxon>Lampyrinae</taxon>
        <taxon>Photinus</taxon>
    </lineage>
</organism>
<feature type="transmembrane region" description="Helical" evidence="8">
    <location>
        <begin position="31"/>
        <end position="54"/>
    </location>
</feature>
<evidence type="ECO:0000313" key="11">
    <source>
        <dbReference type="EMBL" id="KAB0797315.1"/>
    </source>
</evidence>
<comment type="subcellular location">
    <subcellularLocation>
        <location evidence="1">Cell membrane</location>
        <topology evidence="1">Multi-pass membrane protein</topology>
    </subcellularLocation>
</comment>
<dbReference type="GO" id="GO:0005886">
    <property type="term" value="C:plasma membrane"/>
    <property type="evidence" value="ECO:0007669"/>
    <property type="project" value="UniProtKB-SubCell"/>
</dbReference>
<reference evidence="10" key="1">
    <citation type="journal article" date="2016" name="Sci. Rep.">
        <title>Molecular characterization of firefly nuptial gifts: a multi-omics approach sheds light on postcopulatory sexual selection.</title>
        <authorList>
            <person name="Al-Wathiqui N."/>
            <person name="Fallon T.R."/>
            <person name="South A."/>
            <person name="Weng J.K."/>
            <person name="Lewis S.M."/>
        </authorList>
    </citation>
    <scope>NUCLEOTIDE SEQUENCE</scope>
</reference>
<protein>
    <recommendedName>
        <fullName evidence="9">Major facilitator superfamily (MFS) profile domain-containing protein</fullName>
    </recommendedName>
</protein>
<feature type="domain" description="Major facilitator superfamily (MFS) profile" evidence="9">
    <location>
        <begin position="37"/>
        <end position="485"/>
    </location>
</feature>
<evidence type="ECO:0000256" key="8">
    <source>
        <dbReference type="SAM" id="Phobius"/>
    </source>
</evidence>
<evidence type="ECO:0000259" key="9">
    <source>
        <dbReference type="PROSITE" id="PS50850"/>
    </source>
</evidence>
<dbReference type="SUPFAM" id="SSF103473">
    <property type="entry name" value="MFS general substrate transporter"/>
    <property type="match status" value="1"/>
</dbReference>
<evidence type="ECO:0000256" key="5">
    <source>
        <dbReference type="ARBA" id="ARBA00022692"/>
    </source>
</evidence>
<keyword evidence="3" id="KW-1003">Cell membrane</keyword>
<dbReference type="FunCoup" id="A0A1Y1NCS6">
    <property type="interactions" value="67"/>
</dbReference>
<keyword evidence="7 8" id="KW-0472">Membrane</keyword>
<feature type="transmembrane region" description="Helical" evidence="8">
    <location>
        <begin position="107"/>
        <end position="122"/>
    </location>
</feature>
<evidence type="ECO:0000256" key="4">
    <source>
        <dbReference type="ARBA" id="ARBA00022597"/>
    </source>
</evidence>
<feature type="transmembrane region" description="Helical" evidence="8">
    <location>
        <begin position="350"/>
        <end position="371"/>
    </location>
</feature>
<gene>
    <name evidence="11" type="ORF">PPYR_08309</name>
</gene>
<accession>A0A1Y1NCS6</accession>
<keyword evidence="12" id="KW-1185">Reference proteome</keyword>
<keyword evidence="4" id="KW-0762">Sugar transport</keyword>
<dbReference type="Pfam" id="PF00083">
    <property type="entry name" value="Sugar_tr"/>
    <property type="match status" value="1"/>
</dbReference>
<evidence type="ECO:0000256" key="1">
    <source>
        <dbReference type="ARBA" id="ARBA00004651"/>
    </source>
</evidence>
<keyword evidence="5 8" id="KW-0812">Transmembrane</keyword>
<dbReference type="InParanoid" id="A0A1Y1NCS6"/>
<feature type="transmembrane region" description="Helical" evidence="8">
    <location>
        <begin position="281"/>
        <end position="302"/>
    </location>
</feature>
<keyword evidence="2" id="KW-0813">Transport</keyword>
<name>A0A1Y1NCS6_PHOPY</name>
<evidence type="ECO:0000313" key="10">
    <source>
        <dbReference type="EMBL" id="JAV95693.1"/>
    </source>
</evidence>
<feature type="transmembrane region" description="Helical" evidence="8">
    <location>
        <begin position="161"/>
        <end position="180"/>
    </location>
</feature>
<dbReference type="GO" id="GO:0022857">
    <property type="term" value="F:transmembrane transporter activity"/>
    <property type="evidence" value="ECO:0007669"/>
    <property type="project" value="InterPro"/>
</dbReference>
<dbReference type="Gene3D" id="1.20.1250.20">
    <property type="entry name" value="MFS general substrate transporter like domains"/>
    <property type="match status" value="1"/>
</dbReference>
<evidence type="ECO:0000256" key="7">
    <source>
        <dbReference type="ARBA" id="ARBA00023136"/>
    </source>
</evidence>
<evidence type="ECO:0000256" key="2">
    <source>
        <dbReference type="ARBA" id="ARBA00022448"/>
    </source>
</evidence>
<dbReference type="PANTHER" id="PTHR48021">
    <property type="match status" value="1"/>
</dbReference>
<dbReference type="PANTHER" id="PTHR48021:SF39">
    <property type="entry name" value="MAJOR FACILITATOR SUPERFAMILY (MFS) PROFILE DOMAIN-CONTAINING PROTEIN"/>
    <property type="match status" value="1"/>
</dbReference>
<feature type="transmembrane region" description="Helical" evidence="8">
    <location>
        <begin position="322"/>
        <end position="343"/>
    </location>
</feature>
<dbReference type="Proteomes" id="UP000327044">
    <property type="component" value="Unassembled WGS sequence"/>
</dbReference>
<dbReference type="EMBL" id="VVIM01000006">
    <property type="protein sequence ID" value="KAB0797315.1"/>
    <property type="molecule type" value="Genomic_DNA"/>
</dbReference>
<proteinExistence type="predicted"/>
<evidence type="ECO:0000313" key="12">
    <source>
        <dbReference type="Proteomes" id="UP000327044"/>
    </source>
</evidence>
<feature type="transmembrane region" description="Helical" evidence="8">
    <location>
        <begin position="74"/>
        <end position="95"/>
    </location>
</feature>
<feature type="transmembrane region" description="Helical" evidence="8">
    <location>
        <begin position="430"/>
        <end position="451"/>
    </location>
</feature>
<evidence type="ECO:0000256" key="3">
    <source>
        <dbReference type="ARBA" id="ARBA00022475"/>
    </source>
</evidence>